<keyword evidence="3" id="KW-0805">Transcription regulation</keyword>
<feature type="compositionally biased region" description="Basic residues" evidence="6">
    <location>
        <begin position="52"/>
        <end position="61"/>
    </location>
</feature>
<evidence type="ECO:0000256" key="5">
    <source>
        <dbReference type="ARBA" id="ARBA00023242"/>
    </source>
</evidence>
<comment type="subcellular location">
    <subcellularLocation>
        <location evidence="1">Nucleus</location>
    </subcellularLocation>
</comment>
<proteinExistence type="predicted"/>
<evidence type="ECO:0000256" key="1">
    <source>
        <dbReference type="ARBA" id="ARBA00004123"/>
    </source>
</evidence>
<feature type="region of interest" description="Disordered" evidence="6">
    <location>
        <begin position="1"/>
        <end position="61"/>
    </location>
</feature>
<feature type="compositionally biased region" description="Polar residues" evidence="6">
    <location>
        <begin position="148"/>
        <end position="186"/>
    </location>
</feature>
<keyword evidence="5" id="KW-0539">Nucleus</keyword>
<evidence type="ECO:0000313" key="9">
    <source>
        <dbReference type="Proteomes" id="UP000782241"/>
    </source>
</evidence>
<name>A0A9P7H1B0_9HYPO</name>
<dbReference type="PANTHER" id="PTHR47338:SF28">
    <property type="entry name" value="C6 TRANSCRIPTION FACTOR"/>
    <property type="match status" value="1"/>
</dbReference>
<evidence type="ECO:0000259" key="7">
    <source>
        <dbReference type="PROSITE" id="PS50048"/>
    </source>
</evidence>
<dbReference type="CDD" id="cd12148">
    <property type="entry name" value="fungal_TF_MHR"/>
    <property type="match status" value="1"/>
</dbReference>
<dbReference type="InterPro" id="IPR001138">
    <property type="entry name" value="Zn2Cys6_DnaBD"/>
</dbReference>
<keyword evidence="2" id="KW-0479">Metal-binding</keyword>
<dbReference type="AlphaFoldDB" id="A0A9P7H1B0"/>
<dbReference type="InterPro" id="IPR007219">
    <property type="entry name" value="XnlR_reg_dom"/>
</dbReference>
<evidence type="ECO:0000256" key="4">
    <source>
        <dbReference type="ARBA" id="ARBA00023163"/>
    </source>
</evidence>
<dbReference type="Pfam" id="PF04082">
    <property type="entry name" value="Fungal_trans"/>
    <property type="match status" value="1"/>
</dbReference>
<dbReference type="InterPro" id="IPR050815">
    <property type="entry name" value="TF_fung"/>
</dbReference>
<dbReference type="PANTHER" id="PTHR47338">
    <property type="entry name" value="ZN(II)2CYS6 TRANSCRIPTION FACTOR (EUROFUNG)-RELATED"/>
    <property type="match status" value="1"/>
</dbReference>
<dbReference type="PROSITE" id="PS00463">
    <property type="entry name" value="ZN2_CY6_FUNGAL_1"/>
    <property type="match status" value="1"/>
</dbReference>
<keyword evidence="4" id="KW-0804">Transcription</keyword>
<gene>
    <name evidence="8" type="ORF">KAF25_003515</name>
</gene>
<feature type="compositionally biased region" description="Basic and acidic residues" evidence="6">
    <location>
        <begin position="1"/>
        <end position="15"/>
    </location>
</feature>
<dbReference type="EMBL" id="JAGPUO010000010">
    <property type="protein sequence ID" value="KAG5659993.1"/>
    <property type="molecule type" value="Genomic_DNA"/>
</dbReference>
<dbReference type="SUPFAM" id="SSF57701">
    <property type="entry name" value="Zn2/Cys6 DNA-binding domain"/>
    <property type="match status" value="1"/>
</dbReference>
<evidence type="ECO:0000313" key="8">
    <source>
        <dbReference type="EMBL" id="KAG5659993.1"/>
    </source>
</evidence>
<reference evidence="8" key="1">
    <citation type="submission" date="2021-04" db="EMBL/GenBank/DDBJ databases">
        <title>Draft genome of Fusarium avenaceum strain F156N33, isolated from an atmospheric sample in Virginia.</title>
        <authorList>
            <person name="Yang S."/>
            <person name="Vinatzer B.A."/>
            <person name="Coleman J."/>
        </authorList>
    </citation>
    <scope>NUCLEOTIDE SEQUENCE</scope>
    <source>
        <strain evidence="8">F156N33</strain>
    </source>
</reference>
<dbReference type="Pfam" id="PF00172">
    <property type="entry name" value="Zn_clus"/>
    <property type="match status" value="1"/>
</dbReference>
<dbReference type="CDD" id="cd00067">
    <property type="entry name" value="GAL4"/>
    <property type="match status" value="1"/>
</dbReference>
<evidence type="ECO:0000256" key="2">
    <source>
        <dbReference type="ARBA" id="ARBA00022723"/>
    </source>
</evidence>
<comment type="caution">
    <text evidence="8">The sequence shown here is derived from an EMBL/GenBank/DDBJ whole genome shotgun (WGS) entry which is preliminary data.</text>
</comment>
<keyword evidence="9" id="KW-1185">Reference proteome</keyword>
<dbReference type="Gene3D" id="4.10.240.10">
    <property type="entry name" value="Zn(2)-C6 fungal-type DNA-binding domain"/>
    <property type="match status" value="1"/>
</dbReference>
<evidence type="ECO:0000256" key="6">
    <source>
        <dbReference type="SAM" id="MobiDB-lite"/>
    </source>
</evidence>
<dbReference type="Proteomes" id="UP000782241">
    <property type="component" value="Unassembled WGS sequence"/>
</dbReference>
<feature type="domain" description="Zn(2)-C6 fungal-type" evidence="7">
    <location>
        <begin position="64"/>
        <end position="94"/>
    </location>
</feature>
<dbReference type="PROSITE" id="PS50048">
    <property type="entry name" value="ZN2_CY6_FUNGAL_2"/>
    <property type="match status" value="1"/>
</dbReference>
<organism evidence="8 9">
    <name type="scientific">Fusarium avenaceum</name>
    <dbReference type="NCBI Taxonomy" id="40199"/>
    <lineage>
        <taxon>Eukaryota</taxon>
        <taxon>Fungi</taxon>
        <taxon>Dikarya</taxon>
        <taxon>Ascomycota</taxon>
        <taxon>Pezizomycotina</taxon>
        <taxon>Sordariomycetes</taxon>
        <taxon>Hypocreomycetidae</taxon>
        <taxon>Hypocreales</taxon>
        <taxon>Nectriaceae</taxon>
        <taxon>Fusarium</taxon>
        <taxon>Fusarium tricinctum species complex</taxon>
    </lineage>
</organism>
<dbReference type="InterPro" id="IPR036864">
    <property type="entry name" value="Zn2-C6_fun-type_DNA-bd_sf"/>
</dbReference>
<dbReference type="GO" id="GO:0000981">
    <property type="term" value="F:DNA-binding transcription factor activity, RNA polymerase II-specific"/>
    <property type="evidence" value="ECO:0007669"/>
    <property type="project" value="InterPro"/>
</dbReference>
<sequence length="774" mass="87134">MWRERYIHTHTERRSTMTSVSGPSMAEETNSTLSNDDGSSDDESRMNSAIPSKKRRREKHQKISCEMCKTRKVKCDRAEPACSWCARHNRSCVYLERQKPGAGRNGFSIELEAKVNRIDALLQALGRRVEEHIVQDHSAVETRDISPPTVNGYSSTQVESRPTPSTTLPRQSSFSQVRSPGISSPWNAANYQNQNNAQSSVQTPQQSISTATPTQSSNAPNPNNARRDPSFQSYTIDLPPHDIIYSLVDLYFKHCNTWCPILERKTIFATFFGSTSMEEDDRILLYAIVATTLRFLKDPRLSPEMSTYYHRVAKHTVQLYAMEHTTVPALRALLIITLDELGTSNGPRGWNLLSLLAQNIKQLGLCEESSVFLSAEESEMTHTASSHRVAAGKPESWIEDEGRRRLYWMIYSLDRYATIATPTFDFILNDTKINRFLPCSYDLFSKNVPVETRSLSSYNNQQWPIMTYLVNKPENLGSFAYHCEILVILSRIHEFLKTPVDVTSSSDMAEWRNTYRNLDRTLDGWLQSLPSEYSKISALCHSDPASRVANWFMLHSAYVTAAVKLHSSAAYPTVRSHIFVPSHYAMQRCLSAAQSLGDITRDVLEADGLNLLGPSFAFSLWVAARLLLVHAATVGCPVDSQIDFFIDTLRDVGQHWEVANSYSKILHRVVQRARQGDMSFSAMRRSAYDLVTLTASVRHSSLEPTSTQTTSLSELDNIDVFEFFNYPRVSGNSAGQSQLQLQPMRPQALGGESARSNGVPDPEADWLAFGSPFN</sequence>
<feature type="region of interest" description="Disordered" evidence="6">
    <location>
        <begin position="138"/>
        <end position="232"/>
    </location>
</feature>
<feature type="compositionally biased region" description="Polar residues" evidence="6">
    <location>
        <begin position="199"/>
        <end position="215"/>
    </location>
</feature>
<evidence type="ECO:0000256" key="3">
    <source>
        <dbReference type="ARBA" id="ARBA00023015"/>
    </source>
</evidence>
<dbReference type="SMART" id="SM00906">
    <property type="entry name" value="Fungal_trans"/>
    <property type="match status" value="1"/>
</dbReference>
<dbReference type="GO" id="GO:0003677">
    <property type="term" value="F:DNA binding"/>
    <property type="evidence" value="ECO:0007669"/>
    <property type="project" value="InterPro"/>
</dbReference>
<feature type="compositionally biased region" description="Low complexity" evidence="6">
    <location>
        <begin position="187"/>
        <end position="198"/>
    </location>
</feature>
<dbReference type="GO" id="GO:0006351">
    <property type="term" value="P:DNA-templated transcription"/>
    <property type="evidence" value="ECO:0007669"/>
    <property type="project" value="InterPro"/>
</dbReference>
<dbReference type="GO" id="GO:0005634">
    <property type="term" value="C:nucleus"/>
    <property type="evidence" value="ECO:0007669"/>
    <property type="project" value="UniProtKB-SubCell"/>
</dbReference>
<feature type="compositionally biased region" description="Polar residues" evidence="6">
    <location>
        <begin position="16"/>
        <end position="37"/>
    </location>
</feature>
<dbReference type="GO" id="GO:0008270">
    <property type="term" value="F:zinc ion binding"/>
    <property type="evidence" value="ECO:0007669"/>
    <property type="project" value="InterPro"/>
</dbReference>
<protein>
    <recommendedName>
        <fullName evidence="7">Zn(2)-C6 fungal-type domain-containing protein</fullName>
    </recommendedName>
</protein>
<accession>A0A9P7H1B0</accession>
<dbReference type="SMART" id="SM00066">
    <property type="entry name" value="GAL4"/>
    <property type="match status" value="1"/>
</dbReference>